<feature type="compositionally biased region" description="Low complexity" evidence="1">
    <location>
        <begin position="711"/>
        <end position="721"/>
    </location>
</feature>
<feature type="compositionally biased region" description="Basic and acidic residues" evidence="1">
    <location>
        <begin position="645"/>
        <end position="660"/>
    </location>
</feature>
<feature type="region of interest" description="Disordered" evidence="1">
    <location>
        <begin position="618"/>
        <end position="1069"/>
    </location>
</feature>
<evidence type="ECO:0000313" key="4">
    <source>
        <dbReference type="EMBL" id="KAK3758167.1"/>
    </source>
</evidence>
<keyword evidence="2" id="KW-0732">Signal</keyword>
<feature type="compositionally biased region" description="Basic and acidic residues" evidence="1">
    <location>
        <begin position="1003"/>
        <end position="1032"/>
    </location>
</feature>
<feature type="compositionally biased region" description="Polar residues" evidence="1">
    <location>
        <begin position="902"/>
        <end position="913"/>
    </location>
</feature>
<gene>
    <name evidence="4" type="ORF">RRG08_027800</name>
</gene>
<dbReference type="Gene3D" id="2.60.120.200">
    <property type="match status" value="2"/>
</dbReference>
<evidence type="ECO:0000313" key="5">
    <source>
        <dbReference type="Proteomes" id="UP001283361"/>
    </source>
</evidence>
<dbReference type="GO" id="GO:0016020">
    <property type="term" value="C:membrane"/>
    <property type="evidence" value="ECO:0007669"/>
    <property type="project" value="InterPro"/>
</dbReference>
<dbReference type="EMBL" id="JAWDGP010005296">
    <property type="protein sequence ID" value="KAK3758167.1"/>
    <property type="molecule type" value="Genomic_DNA"/>
</dbReference>
<protein>
    <recommendedName>
        <fullName evidence="3">MAM domain-containing protein</fullName>
    </recommendedName>
</protein>
<organism evidence="4 5">
    <name type="scientific">Elysia crispata</name>
    <name type="common">lettuce slug</name>
    <dbReference type="NCBI Taxonomy" id="231223"/>
    <lineage>
        <taxon>Eukaryota</taxon>
        <taxon>Metazoa</taxon>
        <taxon>Spiralia</taxon>
        <taxon>Lophotrochozoa</taxon>
        <taxon>Mollusca</taxon>
        <taxon>Gastropoda</taxon>
        <taxon>Heterobranchia</taxon>
        <taxon>Euthyneura</taxon>
        <taxon>Panpulmonata</taxon>
        <taxon>Sacoglossa</taxon>
        <taxon>Placobranchoidea</taxon>
        <taxon>Plakobranchidae</taxon>
        <taxon>Elysia</taxon>
    </lineage>
</organism>
<feature type="compositionally biased region" description="Polar residues" evidence="1">
    <location>
        <begin position="396"/>
        <end position="420"/>
    </location>
</feature>
<feature type="compositionally biased region" description="Basic and acidic residues" evidence="1">
    <location>
        <begin position="722"/>
        <end position="740"/>
    </location>
</feature>
<feature type="compositionally biased region" description="Basic and acidic residues" evidence="1">
    <location>
        <begin position="700"/>
        <end position="710"/>
    </location>
</feature>
<evidence type="ECO:0000256" key="1">
    <source>
        <dbReference type="SAM" id="MobiDB-lite"/>
    </source>
</evidence>
<dbReference type="InterPro" id="IPR000998">
    <property type="entry name" value="MAM_dom"/>
</dbReference>
<feature type="compositionally biased region" description="Basic residues" evidence="1">
    <location>
        <begin position="435"/>
        <end position="444"/>
    </location>
</feature>
<keyword evidence="5" id="KW-1185">Reference proteome</keyword>
<feature type="signal peptide" evidence="2">
    <location>
        <begin position="1"/>
        <end position="29"/>
    </location>
</feature>
<evidence type="ECO:0000259" key="3">
    <source>
        <dbReference type="PROSITE" id="PS50060"/>
    </source>
</evidence>
<feature type="region of interest" description="Disordered" evidence="1">
    <location>
        <begin position="395"/>
        <end position="456"/>
    </location>
</feature>
<accession>A0AAE0YW68</accession>
<feature type="compositionally biased region" description="Polar residues" evidence="1">
    <location>
        <begin position="665"/>
        <end position="689"/>
    </location>
</feature>
<feature type="compositionally biased region" description="Basic and acidic residues" evidence="1">
    <location>
        <begin position="950"/>
        <end position="978"/>
    </location>
</feature>
<dbReference type="AlphaFoldDB" id="A0AAE0YW68"/>
<feature type="region of interest" description="Disordered" evidence="1">
    <location>
        <begin position="210"/>
        <end position="229"/>
    </location>
</feature>
<feature type="chain" id="PRO_5042025969" description="MAM domain-containing protein" evidence="2">
    <location>
        <begin position="30"/>
        <end position="1131"/>
    </location>
</feature>
<feature type="compositionally biased region" description="Polar residues" evidence="1">
    <location>
        <begin position="933"/>
        <end position="949"/>
    </location>
</feature>
<feature type="region of interest" description="Disordered" evidence="1">
    <location>
        <begin position="1097"/>
        <end position="1131"/>
    </location>
</feature>
<feature type="domain" description="MAM" evidence="3">
    <location>
        <begin position="46"/>
        <end position="196"/>
    </location>
</feature>
<dbReference type="PROSITE" id="PS50060">
    <property type="entry name" value="MAM_2"/>
    <property type="match status" value="2"/>
</dbReference>
<sequence length="1131" mass="125613">MKFLLTVLGRLRLLVLFWSISIIWSTSLSQSKDPDPQCTTDRKGLPACNFNSRNCFAEPKGVQPAWRHVKDVDQGPVAPYEKGYVYLDPKITQGEPRKMIGHISAGKKAVCVKFFYATKGNTSAPITFYIQNGLVYSPVHRVQANTGGSWLENNFSCCLPERNKEKKIAIEATSTDDAIAAIDYVDVRTSDMTCKDEKLVCYPALDDKTPPKLPGEQTTKNAKDPNPRCTSARSGLPACNFNSRNCFAEQKGVQPAWRHVKNGDQGPVDPYEKGYIYLDPKITQGVPRKITGQISAGKKAVCVKFFYATKGNTSAPITFYIQNGLVYSPVHRVQANTGGSWLENNFSCCLPERNKDKLLAIEATSTDDAIVAVDYVDVRTSDMTCKDEKLVCYPTLDNQSPPKPPGQQTTAKPPEKQTTVKPLEKQATVNPQKVKGPRKPKKRLVQSPDPRCTRDRSGLPACNFNSRNCFAEPKGVQPAWRHVKDADQGPVVPYEKGYVFLDPKITRGEPRKMIGHISAGKKAVCVKFFYATKGNTSAPITFYIQNGLVYSPVHRVEANTGGKWMEKNFSCCLPDLKKDKLLAIEATSTDDGIAAIDYVDVRTSDMTCKDENLVCYPTLEDQTPPKLPEGQTTVKPPEDNVSLKPKKEDRTVHLQEDKTSVEPIEQQTTVKPPEVQTTIKTPEEQTTVKQPEEQTTVEPPEEHTSVKPPDEQTTVAPPEVETTVKPKKEQTTVGSREQHTSVKPPKGETTVEPPKGQTTVASPEEHTSVKPPGEQTTIKTPEEQTTMKSPDEQTTMKAPEEQTTVKTPEEHTSVKSPEEQSTVELREHTTVMSSEEQTTIEPPEEETTVKAPKDQTTSEPPKEVTTVKPPKEQTTSEPPKEVTTVKPPKDQTTSEPPEEKTTVNPPKDQTTSELPEEETTVKPPEKQTTVKPSEQQTSMKAPEEQTTVKTPEEHTSVKSPEEQSTVELREYTTVKPTEEQTTIEPPEEETTVNPPKDQTTSELPEKETTVKPLKDQKTSEPPEEKTTVKPPKDQTTSELPEEETTVKQTKEQTTSEPSKEETTVKTSQVHTIVEPLKEQTTMKPPEQQTTVKLPEIQTTVKPPEEQTTVKLSKGKTSVEPQQFLASGKSNK</sequence>
<reference evidence="4" key="1">
    <citation type="journal article" date="2023" name="G3 (Bethesda)">
        <title>A reference genome for the long-term kleptoplast-retaining sea slug Elysia crispata morphotype clarki.</title>
        <authorList>
            <person name="Eastman K.E."/>
            <person name="Pendleton A.L."/>
            <person name="Shaikh M.A."/>
            <person name="Suttiyut T."/>
            <person name="Ogas R."/>
            <person name="Tomko P."/>
            <person name="Gavelis G."/>
            <person name="Widhalm J.R."/>
            <person name="Wisecaver J.H."/>
        </authorList>
    </citation>
    <scope>NUCLEOTIDE SEQUENCE</scope>
    <source>
        <strain evidence="4">ECLA1</strain>
    </source>
</reference>
<feature type="compositionally biased region" description="Basic and acidic residues" evidence="1">
    <location>
        <begin position="807"/>
        <end position="829"/>
    </location>
</feature>
<name>A0AAE0YW68_9GAST</name>
<evidence type="ECO:0000256" key="2">
    <source>
        <dbReference type="SAM" id="SignalP"/>
    </source>
</evidence>
<proteinExistence type="predicted"/>
<comment type="caution">
    <text evidence="4">The sequence shown here is derived from an EMBL/GenBank/DDBJ whole genome shotgun (WGS) entry which is preliminary data.</text>
</comment>
<feature type="compositionally biased region" description="Polar residues" evidence="1">
    <location>
        <begin position="774"/>
        <end position="806"/>
    </location>
</feature>
<dbReference type="Proteomes" id="UP001283361">
    <property type="component" value="Unassembled WGS sequence"/>
</dbReference>
<feature type="domain" description="MAM" evidence="3">
    <location>
        <begin position="237"/>
        <end position="387"/>
    </location>
</feature>